<dbReference type="EMBL" id="MU001815">
    <property type="protein sequence ID" value="KAF2797089.1"/>
    <property type="molecule type" value="Genomic_DNA"/>
</dbReference>
<feature type="compositionally biased region" description="Basic residues" evidence="2">
    <location>
        <begin position="1"/>
        <end position="11"/>
    </location>
</feature>
<feature type="compositionally biased region" description="Polar residues" evidence="2">
    <location>
        <begin position="1045"/>
        <end position="1054"/>
    </location>
</feature>
<dbReference type="Proteomes" id="UP000799757">
    <property type="component" value="Unassembled WGS sequence"/>
</dbReference>
<accession>A0A6A6XKZ9</accession>
<feature type="region of interest" description="Disordered" evidence="2">
    <location>
        <begin position="828"/>
        <end position="880"/>
    </location>
</feature>
<dbReference type="PANTHER" id="PTHR13037:SF24">
    <property type="entry name" value="POLYCOMB PROTEIN PCL-RELATED"/>
    <property type="match status" value="1"/>
</dbReference>
<protein>
    <submittedName>
        <fullName evidence="3">Uncharacterized protein</fullName>
    </submittedName>
</protein>
<feature type="compositionally biased region" description="Basic and acidic residues" evidence="2">
    <location>
        <begin position="1056"/>
        <end position="1073"/>
    </location>
</feature>
<organism evidence="3 4">
    <name type="scientific">Melanomma pulvis-pyrius CBS 109.77</name>
    <dbReference type="NCBI Taxonomy" id="1314802"/>
    <lineage>
        <taxon>Eukaryota</taxon>
        <taxon>Fungi</taxon>
        <taxon>Dikarya</taxon>
        <taxon>Ascomycota</taxon>
        <taxon>Pezizomycotina</taxon>
        <taxon>Dothideomycetes</taxon>
        <taxon>Pleosporomycetidae</taxon>
        <taxon>Pleosporales</taxon>
        <taxon>Melanommataceae</taxon>
        <taxon>Melanomma</taxon>
    </lineage>
</organism>
<name>A0A6A6XKZ9_9PLEO</name>
<keyword evidence="4" id="KW-1185">Reference proteome</keyword>
<feature type="region of interest" description="Disordered" evidence="2">
    <location>
        <begin position="97"/>
        <end position="153"/>
    </location>
</feature>
<feature type="compositionally biased region" description="Basic and acidic residues" evidence="2">
    <location>
        <begin position="98"/>
        <end position="141"/>
    </location>
</feature>
<feature type="compositionally biased region" description="Basic and acidic residues" evidence="2">
    <location>
        <begin position="838"/>
        <end position="856"/>
    </location>
</feature>
<feature type="compositionally biased region" description="Polar residues" evidence="2">
    <location>
        <begin position="1012"/>
        <end position="1025"/>
    </location>
</feature>
<feature type="region of interest" description="Disordered" evidence="2">
    <location>
        <begin position="429"/>
        <end position="486"/>
    </location>
</feature>
<evidence type="ECO:0000313" key="4">
    <source>
        <dbReference type="Proteomes" id="UP000799757"/>
    </source>
</evidence>
<keyword evidence="1" id="KW-0945">Host-virus interaction</keyword>
<feature type="compositionally biased region" description="Acidic residues" evidence="2">
    <location>
        <begin position="937"/>
        <end position="946"/>
    </location>
</feature>
<reference evidence="3" key="1">
    <citation type="journal article" date="2020" name="Stud. Mycol.">
        <title>101 Dothideomycetes genomes: a test case for predicting lifestyles and emergence of pathogens.</title>
        <authorList>
            <person name="Haridas S."/>
            <person name="Albert R."/>
            <person name="Binder M."/>
            <person name="Bloem J."/>
            <person name="Labutti K."/>
            <person name="Salamov A."/>
            <person name="Andreopoulos B."/>
            <person name="Baker S."/>
            <person name="Barry K."/>
            <person name="Bills G."/>
            <person name="Bluhm B."/>
            <person name="Cannon C."/>
            <person name="Castanera R."/>
            <person name="Culley D."/>
            <person name="Daum C."/>
            <person name="Ezra D."/>
            <person name="Gonzalez J."/>
            <person name="Henrissat B."/>
            <person name="Kuo A."/>
            <person name="Liang C."/>
            <person name="Lipzen A."/>
            <person name="Lutzoni F."/>
            <person name="Magnuson J."/>
            <person name="Mondo S."/>
            <person name="Nolan M."/>
            <person name="Ohm R."/>
            <person name="Pangilinan J."/>
            <person name="Park H.-J."/>
            <person name="Ramirez L."/>
            <person name="Alfaro M."/>
            <person name="Sun H."/>
            <person name="Tritt A."/>
            <person name="Yoshinaga Y."/>
            <person name="Zwiers L.-H."/>
            <person name="Turgeon B."/>
            <person name="Goodwin S."/>
            <person name="Spatafora J."/>
            <person name="Crous P."/>
            <person name="Grigoriev I."/>
        </authorList>
    </citation>
    <scope>NUCLEOTIDE SEQUENCE</scope>
    <source>
        <strain evidence="3">CBS 109.77</strain>
    </source>
</reference>
<evidence type="ECO:0000256" key="1">
    <source>
        <dbReference type="ARBA" id="ARBA00022581"/>
    </source>
</evidence>
<gene>
    <name evidence="3" type="ORF">K505DRAFT_372737</name>
</gene>
<proteinExistence type="predicted"/>
<sequence length="1302" mass="146673">MSKGNRKRNRNHTNDSEAEAGAKRRKTAPVAASQRRGGTHRVKDEYLTHTHWDNKNYQELLYAIKARPGLYVKDMKKREIAQALVDDDKAIKIRVKKKERETERRVAELKKKRSEEEQEKERTRKRTEEKRADRERRREAGEDNVSVTSEEGSRNQVYDAGILGVLLEDEFEETESSEAPTSASISPIFPFQKLRIFEWPYPNMPSHYPPKPRWPKEHQNDDAVIIDELLPRKLPYAVMSLVTTITKEKLELPGRTYPGSVEPDFVPKISQYAIECARNGIMIGTLRKAVIERGVDWAKRTRLQGWNGRMFLHLPPRTSSIPLSDVYTKWNKPKLAVATDVRTGRIIKKRSKQEQAQKTKEKREKILDVLASSDWRPPICYLPAYLEYSERKEEPEGQLSLENLYYIRFPGMGLPHFYFWTHEGDWEDPTTPNPDWQSAKAQDEEDERQEAVRREQILDQERSGWHAHQEDGYDVYRPPPGLDDTKVRVKKSTVPRKFQPDQKQPKTSKYKIALWNIERDLYQNGLAATLYRYRVQWLAEGREQQWERLSENLPELYPSGKLPDAPPVHCHHVPPKSLAEKIASVEVPSHGRTVSPIQGNEPWTRDDDAYWKILDILEEDVSETEAPQALLRPIEPLDLGPPPGLRQPSEDLSPSFGGFDGWLKDISPSYVPEPERQLDSLMIDRLKHDQHCQVCLEPLEQGDAVAMQRHYQMLHDEADLKCPFCDMEWVMLDPQWKSSHIFSHDVEGTLHRRHRSSATLTLAASNKLYSLPSNARRASCQISTDKSTPPPYHTSRVKFASQIVEKRVAYNDRINNISVDADIDSTAMVSPKRSSMRKAAEAETKTPGKGRLRIDTISKPTRRKGNAKKSNGLGKTNIDETYNVPSASKMASGAAAKASSRKKATSPAPSAGSTPHPAKWSRLSHDIPSALYRWDSDPDSPEDLSNDDVVPFDDVPHSEVSPESIAGNRYTTPPTKRASTSRAPGVKYKSRAIKAASKSKVAKTNKTKMLATPTSASEPTVSPNWEFSEPPTPTPPRSKPRNPSGPKNNSSVPPSKTREERGKANLRTRDERSGAPTPSPSISAYKRRASEAKSQRPSKAKPRSSTPREPDSGSPVTPKSPRTPKSPSQRALSLLIHTPVSLPPIMCRKSSYDIPCSDRRLLVPPNTPATKLFSRNGMVEEEEEEAVSGGELDADVLSDMIGKVKTAKSGLLMGVLGARDLSRTERWREGAKGKVGKGMKTRTRTRTKVAAELKANAKLNEEKVAGGRVAKAKVGIPTTTRTLRSATAAKAAASKEYAKRRK</sequence>
<feature type="region of interest" description="Disordered" evidence="2">
    <location>
        <begin position="892"/>
        <end position="1129"/>
    </location>
</feature>
<feature type="compositionally biased region" description="Polar residues" evidence="2">
    <location>
        <begin position="969"/>
        <end position="982"/>
    </location>
</feature>
<evidence type="ECO:0000256" key="2">
    <source>
        <dbReference type="SAM" id="MobiDB-lite"/>
    </source>
</evidence>
<evidence type="ECO:0000313" key="3">
    <source>
        <dbReference type="EMBL" id="KAF2797089.1"/>
    </source>
</evidence>
<feature type="compositionally biased region" description="Low complexity" evidence="2">
    <location>
        <begin position="1114"/>
        <end position="1128"/>
    </location>
</feature>
<feature type="region of interest" description="Disordered" evidence="2">
    <location>
        <begin position="1"/>
        <end position="43"/>
    </location>
</feature>
<feature type="compositionally biased region" description="Basic and acidic residues" evidence="2">
    <location>
        <begin position="449"/>
        <end position="471"/>
    </location>
</feature>
<dbReference type="OrthoDB" id="3791520at2759"/>
<dbReference type="PANTHER" id="PTHR13037">
    <property type="entry name" value="FORMIN"/>
    <property type="match status" value="1"/>
</dbReference>